<accession>A0A327YEF9</accession>
<organism evidence="2 3">
    <name type="scientific">Paranoxybacillus vitaminiphilus</name>
    <dbReference type="NCBI Taxonomy" id="581036"/>
    <lineage>
        <taxon>Bacteria</taxon>
        <taxon>Bacillati</taxon>
        <taxon>Bacillota</taxon>
        <taxon>Bacilli</taxon>
        <taxon>Bacillales</taxon>
        <taxon>Anoxybacillaceae</taxon>
        <taxon>Paranoxybacillus</taxon>
    </lineage>
</organism>
<dbReference type="InterPro" id="IPR036388">
    <property type="entry name" value="WH-like_DNA-bd_sf"/>
</dbReference>
<comment type="caution">
    <text evidence="2">The sequence shown here is derived from an EMBL/GenBank/DDBJ whole genome shotgun (WGS) entry which is preliminary data.</text>
</comment>
<dbReference type="GO" id="GO:0043565">
    <property type="term" value="F:sequence-specific DNA binding"/>
    <property type="evidence" value="ECO:0007669"/>
    <property type="project" value="InterPro"/>
</dbReference>
<gene>
    <name evidence="2" type="ORF">B0I26_11088</name>
</gene>
<evidence type="ECO:0000313" key="3">
    <source>
        <dbReference type="Proteomes" id="UP000248555"/>
    </source>
</evidence>
<dbReference type="InterPro" id="IPR037171">
    <property type="entry name" value="NagB/RpiA_transferase-like"/>
</dbReference>
<sequence length="131" mass="15382">MTKYSLETKLAAVKAYLEGVDSFKVTAQEYNVSVSMLKKWVTKYREHGSEAFQEMYTRRRRPHLPFRARLALSIKKYQHTLKFTVDVSIVYAKKGDPFGNLIYDKSARNTNPSVAMNEPRVLKRNYFKFMD</sequence>
<dbReference type="SUPFAM" id="SSF100950">
    <property type="entry name" value="NagB/RpiA/CoA transferase-like"/>
    <property type="match status" value="1"/>
</dbReference>
<dbReference type="EMBL" id="QLMH01000010">
    <property type="protein sequence ID" value="RAK18456.1"/>
    <property type="molecule type" value="Genomic_DNA"/>
</dbReference>
<proteinExistence type="predicted"/>
<dbReference type="InterPro" id="IPR010921">
    <property type="entry name" value="Trp_repressor/repl_initiator"/>
</dbReference>
<protein>
    <submittedName>
        <fullName evidence="2">Helix-turn-helix protein</fullName>
    </submittedName>
</protein>
<reference evidence="2 3" key="1">
    <citation type="submission" date="2018-06" db="EMBL/GenBank/DDBJ databases">
        <title>Genomic Encyclopedia of Type Strains, Phase III (KMG-III): the genomes of soil and plant-associated and newly described type strains.</title>
        <authorList>
            <person name="Whitman W."/>
        </authorList>
    </citation>
    <scope>NUCLEOTIDE SEQUENCE [LARGE SCALE GENOMIC DNA]</scope>
    <source>
        <strain evidence="2 3">CGMCC 1.8979</strain>
    </source>
</reference>
<dbReference type="SUPFAM" id="SSF48295">
    <property type="entry name" value="TrpR-like"/>
    <property type="match status" value="1"/>
</dbReference>
<dbReference type="Gene3D" id="1.10.10.10">
    <property type="entry name" value="Winged helix-like DNA-binding domain superfamily/Winged helix DNA-binding domain"/>
    <property type="match status" value="1"/>
</dbReference>
<dbReference type="InterPro" id="IPR055247">
    <property type="entry name" value="InsJ-like_HTH"/>
</dbReference>
<dbReference type="OrthoDB" id="2943149at2"/>
<dbReference type="Pfam" id="PF13518">
    <property type="entry name" value="HTH_28"/>
    <property type="match status" value="1"/>
</dbReference>
<feature type="domain" description="Insertion element IS150 protein InsJ-like helix-turn-helix" evidence="1">
    <location>
        <begin position="9"/>
        <end position="62"/>
    </location>
</feature>
<dbReference type="Proteomes" id="UP000248555">
    <property type="component" value="Unassembled WGS sequence"/>
</dbReference>
<name>A0A327YEF9_9BACL</name>
<evidence type="ECO:0000259" key="1">
    <source>
        <dbReference type="Pfam" id="PF13518"/>
    </source>
</evidence>
<evidence type="ECO:0000313" key="2">
    <source>
        <dbReference type="EMBL" id="RAK18456.1"/>
    </source>
</evidence>
<dbReference type="AlphaFoldDB" id="A0A327YEF9"/>
<keyword evidence="3" id="KW-1185">Reference proteome</keyword>